<keyword evidence="5 7" id="KW-1015">Disulfide bond</keyword>
<dbReference type="GO" id="GO:0016020">
    <property type="term" value="C:membrane"/>
    <property type="evidence" value="ECO:0007669"/>
    <property type="project" value="UniProtKB-SubCell"/>
</dbReference>
<dbReference type="Gene3D" id="2.60.40.10">
    <property type="entry name" value="Immunoglobulins"/>
    <property type="match status" value="1"/>
</dbReference>
<evidence type="ECO:0000313" key="14">
    <source>
        <dbReference type="Proteomes" id="UP000663851"/>
    </source>
</evidence>
<feature type="domain" description="EGF-like" evidence="10">
    <location>
        <begin position="269"/>
        <end position="306"/>
    </location>
</feature>
<dbReference type="PROSITE" id="PS50026">
    <property type="entry name" value="EGF_3"/>
    <property type="match status" value="1"/>
</dbReference>
<dbReference type="SUPFAM" id="SSF57196">
    <property type="entry name" value="EGF/Laminin"/>
    <property type="match status" value="1"/>
</dbReference>
<feature type="disulfide bond" evidence="7">
    <location>
        <begin position="296"/>
        <end position="305"/>
    </location>
</feature>
<keyword evidence="4 9" id="KW-0472">Membrane</keyword>
<feature type="compositionally biased region" description="Polar residues" evidence="8">
    <location>
        <begin position="439"/>
        <end position="451"/>
    </location>
</feature>
<dbReference type="AlphaFoldDB" id="A0A819WNN3"/>
<evidence type="ECO:0000256" key="8">
    <source>
        <dbReference type="SAM" id="MobiDB-lite"/>
    </source>
</evidence>
<organism evidence="12 14">
    <name type="scientific">Rotaria socialis</name>
    <dbReference type="NCBI Taxonomy" id="392032"/>
    <lineage>
        <taxon>Eukaryota</taxon>
        <taxon>Metazoa</taxon>
        <taxon>Spiralia</taxon>
        <taxon>Gnathifera</taxon>
        <taxon>Rotifera</taxon>
        <taxon>Eurotatoria</taxon>
        <taxon>Bdelloidea</taxon>
        <taxon>Philodinida</taxon>
        <taxon>Philodinidae</taxon>
        <taxon>Rotaria</taxon>
    </lineage>
</organism>
<feature type="region of interest" description="Disordered" evidence="8">
    <location>
        <begin position="439"/>
        <end position="463"/>
    </location>
</feature>
<evidence type="ECO:0000256" key="2">
    <source>
        <dbReference type="ARBA" id="ARBA00022729"/>
    </source>
</evidence>
<dbReference type="PANTHER" id="PTHR23277:SF108">
    <property type="entry name" value="FASCICLIN-3"/>
    <property type="match status" value="1"/>
</dbReference>
<dbReference type="InterPro" id="IPR036179">
    <property type="entry name" value="Ig-like_dom_sf"/>
</dbReference>
<dbReference type="EMBL" id="CAJOBP010006269">
    <property type="protein sequence ID" value="CAF4488884.1"/>
    <property type="molecule type" value="Genomic_DNA"/>
</dbReference>
<dbReference type="InterPro" id="IPR003598">
    <property type="entry name" value="Ig_sub2"/>
</dbReference>
<feature type="region of interest" description="Disordered" evidence="8">
    <location>
        <begin position="379"/>
        <end position="414"/>
    </location>
</feature>
<dbReference type="Proteomes" id="UP000663851">
    <property type="component" value="Unassembled WGS sequence"/>
</dbReference>
<dbReference type="Proteomes" id="UP000663873">
    <property type="component" value="Unassembled WGS sequence"/>
</dbReference>
<feature type="transmembrane region" description="Helical" evidence="9">
    <location>
        <begin position="327"/>
        <end position="351"/>
    </location>
</feature>
<dbReference type="PROSITE" id="PS50835">
    <property type="entry name" value="IG_LIKE"/>
    <property type="match status" value="1"/>
</dbReference>
<comment type="subcellular location">
    <subcellularLocation>
        <location evidence="1">Membrane</location>
    </subcellularLocation>
</comment>
<evidence type="ECO:0000256" key="1">
    <source>
        <dbReference type="ARBA" id="ARBA00004370"/>
    </source>
</evidence>
<evidence type="ECO:0000313" key="12">
    <source>
        <dbReference type="EMBL" id="CAF4127913.1"/>
    </source>
</evidence>
<dbReference type="InterPro" id="IPR051427">
    <property type="entry name" value="Nectin/Nectin-like"/>
</dbReference>
<dbReference type="CDD" id="cd00054">
    <property type="entry name" value="EGF_CA"/>
    <property type="match status" value="1"/>
</dbReference>
<dbReference type="SUPFAM" id="SSF48726">
    <property type="entry name" value="Immunoglobulin"/>
    <property type="match status" value="1"/>
</dbReference>
<reference evidence="12" key="1">
    <citation type="submission" date="2021-02" db="EMBL/GenBank/DDBJ databases">
        <authorList>
            <person name="Nowell W R."/>
        </authorList>
    </citation>
    <scope>NUCLEOTIDE SEQUENCE</scope>
</reference>
<feature type="compositionally biased region" description="Polar residues" evidence="8">
    <location>
        <begin position="384"/>
        <end position="395"/>
    </location>
</feature>
<comment type="caution">
    <text evidence="12">The sequence shown here is derived from an EMBL/GenBank/DDBJ whole genome shotgun (WGS) entry which is preliminary data.</text>
</comment>
<dbReference type="Gene3D" id="2.10.25.10">
    <property type="entry name" value="Laminin"/>
    <property type="match status" value="1"/>
</dbReference>
<dbReference type="PANTHER" id="PTHR23277">
    <property type="entry name" value="NECTIN-RELATED"/>
    <property type="match status" value="1"/>
</dbReference>
<dbReference type="Pfam" id="PF13927">
    <property type="entry name" value="Ig_3"/>
    <property type="match status" value="1"/>
</dbReference>
<evidence type="ECO:0000256" key="6">
    <source>
        <dbReference type="ARBA" id="ARBA00023180"/>
    </source>
</evidence>
<keyword evidence="2" id="KW-0732">Signal</keyword>
<evidence type="ECO:0000256" key="7">
    <source>
        <dbReference type="PROSITE-ProRule" id="PRU00076"/>
    </source>
</evidence>
<keyword evidence="6" id="KW-0325">Glycoprotein</keyword>
<dbReference type="InterPro" id="IPR000742">
    <property type="entry name" value="EGF"/>
</dbReference>
<evidence type="ECO:0000259" key="11">
    <source>
        <dbReference type="PROSITE" id="PS50835"/>
    </source>
</evidence>
<dbReference type="GO" id="GO:0007156">
    <property type="term" value="P:homophilic cell adhesion via plasma membrane adhesion molecules"/>
    <property type="evidence" value="ECO:0007669"/>
    <property type="project" value="TreeGrafter"/>
</dbReference>
<gene>
    <name evidence="12" type="ORF">HFQ381_LOCUS2844</name>
    <name evidence="13" type="ORF">UJA718_LOCUS25497</name>
</gene>
<name>A0A819WNN3_9BILA</name>
<evidence type="ECO:0000256" key="4">
    <source>
        <dbReference type="ARBA" id="ARBA00023136"/>
    </source>
</evidence>
<keyword evidence="3" id="KW-0677">Repeat</keyword>
<dbReference type="PROSITE" id="PS00022">
    <property type="entry name" value="EGF_1"/>
    <property type="match status" value="1"/>
</dbReference>
<keyword evidence="7" id="KW-0245">EGF-like domain</keyword>
<sequence length="568" mass="64648">MSSITFICLQLIILITSIIFIRLTIATSLCDLSSAISLQAATYRYSLILRVQLILPSEHINRKNMSTTRQAVVREVIKMAKINLRHHELVKIHDIIIININDVNNQDLDDSCWHLLRISTVDIILFLNETNTSEFNLQYPPVESTLRVRQQIDAVLNHETYPPKVVIKTSIDKATLSKDYFLQCNSRGNPLPRLLWSKTNDTLEYYPLSKQCKTSCRIYSVQHKYQSFLYFRSLTLDDIGIYICHAENPLNRTMATVDLTIGHQHQPNINPACSSLKFCHNHGQCIIFNSQTKCLCKEPYFGEQCETTYDDIKQKQDAAILLFKSRFLAGCILFSVGFLLVLIVFVSWFLARNNRQQRKKLEKKLLEKTSAEKPLIVPVKENKPSTGNNVTIPSLTTTEPITKPSTPPSPLPPSANVHISPPSILEKNPLIHSSIRPANVSTTLTREPSTATDDDDDDGDGLNSFLRHYQTLPPVPTTVNEDYEERFSLRMNKSEELGLGYLTNGTSTNEPAILHSYANFYQPDQQTGLIKPLDLRKDPPQRYTKYVSSYSKFVLPRPVKSSSLEYQQ</sequence>
<protein>
    <recommendedName>
        <fullName evidence="16">EGF-like domain-containing protein</fullName>
    </recommendedName>
</protein>
<evidence type="ECO:0000256" key="3">
    <source>
        <dbReference type="ARBA" id="ARBA00022737"/>
    </source>
</evidence>
<dbReference type="SMART" id="SM00408">
    <property type="entry name" value="IGc2"/>
    <property type="match status" value="1"/>
</dbReference>
<keyword evidence="9" id="KW-0812">Transmembrane</keyword>
<dbReference type="GO" id="GO:0005912">
    <property type="term" value="C:adherens junction"/>
    <property type="evidence" value="ECO:0007669"/>
    <property type="project" value="TreeGrafter"/>
</dbReference>
<feature type="domain" description="Ig-like" evidence="11">
    <location>
        <begin position="163"/>
        <end position="260"/>
    </location>
</feature>
<evidence type="ECO:0000313" key="15">
    <source>
        <dbReference type="Proteomes" id="UP000663873"/>
    </source>
</evidence>
<evidence type="ECO:0000256" key="9">
    <source>
        <dbReference type="SAM" id="Phobius"/>
    </source>
</evidence>
<dbReference type="InterPro" id="IPR007110">
    <property type="entry name" value="Ig-like_dom"/>
</dbReference>
<keyword evidence="9" id="KW-1133">Transmembrane helix</keyword>
<keyword evidence="15" id="KW-1185">Reference proteome</keyword>
<dbReference type="GO" id="GO:0007157">
    <property type="term" value="P:heterophilic cell-cell adhesion via plasma membrane cell adhesion molecules"/>
    <property type="evidence" value="ECO:0007669"/>
    <property type="project" value="TreeGrafter"/>
</dbReference>
<dbReference type="EMBL" id="CAJOBO010000097">
    <property type="protein sequence ID" value="CAF4127913.1"/>
    <property type="molecule type" value="Genomic_DNA"/>
</dbReference>
<evidence type="ECO:0000259" key="10">
    <source>
        <dbReference type="PROSITE" id="PS50026"/>
    </source>
</evidence>
<comment type="caution">
    <text evidence="7">Lacks conserved residue(s) required for the propagation of feature annotation.</text>
</comment>
<dbReference type="PROSITE" id="PS01186">
    <property type="entry name" value="EGF_2"/>
    <property type="match status" value="1"/>
</dbReference>
<accession>A0A819WNN3</accession>
<evidence type="ECO:0008006" key="16">
    <source>
        <dbReference type="Google" id="ProtNLM"/>
    </source>
</evidence>
<proteinExistence type="predicted"/>
<evidence type="ECO:0000256" key="5">
    <source>
        <dbReference type="ARBA" id="ARBA00023157"/>
    </source>
</evidence>
<evidence type="ECO:0000313" key="13">
    <source>
        <dbReference type="EMBL" id="CAF4488884.1"/>
    </source>
</evidence>
<dbReference type="InterPro" id="IPR013783">
    <property type="entry name" value="Ig-like_fold"/>
</dbReference>